<dbReference type="GO" id="GO:0017057">
    <property type="term" value="F:6-phosphogluconolactonase activity"/>
    <property type="evidence" value="ECO:0007669"/>
    <property type="project" value="TreeGrafter"/>
</dbReference>
<protein>
    <submittedName>
        <fullName evidence="4">Lactonase family protein</fullName>
    </submittedName>
</protein>
<dbReference type="AlphaFoldDB" id="A0A7M2X116"/>
<gene>
    <name evidence="4" type="ORF">IPV69_08490</name>
</gene>
<dbReference type="InterPro" id="IPR019405">
    <property type="entry name" value="Lactonase_7-beta_prop"/>
</dbReference>
<evidence type="ECO:0000256" key="1">
    <source>
        <dbReference type="ARBA" id="ARBA00005564"/>
    </source>
</evidence>
<dbReference type="Proteomes" id="UP000593765">
    <property type="component" value="Chromosome"/>
</dbReference>
<accession>A0A7M2X116</accession>
<evidence type="ECO:0000256" key="2">
    <source>
        <dbReference type="ARBA" id="ARBA00022526"/>
    </source>
</evidence>
<evidence type="ECO:0000256" key="3">
    <source>
        <dbReference type="SAM" id="SignalP"/>
    </source>
</evidence>
<comment type="similarity">
    <text evidence="1">Belongs to the cycloisomerase 2 family.</text>
</comment>
<dbReference type="Gene3D" id="2.130.10.10">
    <property type="entry name" value="YVTN repeat-like/Quinoprotein amine dehydrogenase"/>
    <property type="match status" value="1"/>
</dbReference>
<organism evidence="4 5">
    <name type="scientific">Humisphaera borealis</name>
    <dbReference type="NCBI Taxonomy" id="2807512"/>
    <lineage>
        <taxon>Bacteria</taxon>
        <taxon>Pseudomonadati</taxon>
        <taxon>Planctomycetota</taxon>
        <taxon>Phycisphaerae</taxon>
        <taxon>Tepidisphaerales</taxon>
        <taxon>Tepidisphaeraceae</taxon>
        <taxon>Humisphaera</taxon>
    </lineage>
</organism>
<dbReference type="GO" id="GO:0006006">
    <property type="term" value="P:glucose metabolic process"/>
    <property type="evidence" value="ECO:0007669"/>
    <property type="project" value="UniProtKB-KW"/>
</dbReference>
<dbReference type="InterPro" id="IPR050282">
    <property type="entry name" value="Cycloisomerase_2"/>
</dbReference>
<dbReference type="Pfam" id="PF10282">
    <property type="entry name" value="Lactonase"/>
    <property type="match status" value="1"/>
</dbReference>
<keyword evidence="2" id="KW-0313">Glucose metabolism</keyword>
<evidence type="ECO:0000313" key="5">
    <source>
        <dbReference type="Proteomes" id="UP000593765"/>
    </source>
</evidence>
<evidence type="ECO:0000313" key="4">
    <source>
        <dbReference type="EMBL" id="QOV91375.1"/>
    </source>
</evidence>
<dbReference type="InterPro" id="IPR011048">
    <property type="entry name" value="Haem_d1_sf"/>
</dbReference>
<reference evidence="4 5" key="1">
    <citation type="submission" date="2020-10" db="EMBL/GenBank/DDBJ databases">
        <title>Wide distribution of Phycisphaera-like planctomycetes from WD2101 soil group in peatlands and genome analysis of the first cultivated representative.</title>
        <authorList>
            <person name="Dedysh S.N."/>
            <person name="Beletsky A.V."/>
            <person name="Ivanova A."/>
            <person name="Kulichevskaya I.S."/>
            <person name="Suzina N.E."/>
            <person name="Philippov D.A."/>
            <person name="Rakitin A.L."/>
            <person name="Mardanov A.V."/>
            <person name="Ravin N.V."/>
        </authorList>
    </citation>
    <scope>NUCLEOTIDE SEQUENCE [LARGE SCALE GENOMIC DNA]</scope>
    <source>
        <strain evidence="4 5">M1803</strain>
    </source>
</reference>
<dbReference type="EMBL" id="CP063458">
    <property type="protein sequence ID" value="QOV91375.1"/>
    <property type="molecule type" value="Genomic_DNA"/>
</dbReference>
<dbReference type="SUPFAM" id="SSF51004">
    <property type="entry name" value="C-terminal (heme d1) domain of cytochrome cd1-nitrite reductase"/>
    <property type="match status" value="1"/>
</dbReference>
<dbReference type="FunFam" id="2.130.10.10:FF:000306">
    <property type="entry name" value="3-carboxymuconate cyclase"/>
    <property type="match status" value="1"/>
</dbReference>
<keyword evidence="3" id="KW-0732">Signal</keyword>
<dbReference type="PANTHER" id="PTHR30344">
    <property type="entry name" value="6-PHOSPHOGLUCONOLACTONASE-RELATED"/>
    <property type="match status" value="1"/>
</dbReference>
<sequence>MLRHFSGFQRLCSTVALTLAAFVAAPLSAAEPSSMRVFFGTYTNNKPDGSKGIYTSTLDLKTGALSKPELAAETVSPSFLAIAPGGKFLYAVGEAGIGGGVSGFAIGGDGKLTLINRETTGGKGPAHVSVDGAGKNVLVANYGSGAIACLPISAEGKLSPASSVIQHEGSSVNPARQKGPHAHSIYVDKGQRFVVSADLGLDKVLVYKFDAAAGKLTPNEPAFFAAKPGAGPRHFAFHPDGRHAFVINEIDSTLTSLAWDPEKGTLSGIQTLSTLPAEHKGNSTAEVVVHPSGKFVYGSNRGHDSIAGFSFDGATGKLTAIGHTPAGGKTPRNFNIDPTGTFLIAAHQGSNTVQAFRIDGDNGTLTPVGGAVPVASPVCIKFLAQ</sequence>
<keyword evidence="5" id="KW-1185">Reference proteome</keyword>
<feature type="chain" id="PRO_5034908854" evidence="3">
    <location>
        <begin position="30"/>
        <end position="385"/>
    </location>
</feature>
<proteinExistence type="inferred from homology"/>
<dbReference type="InterPro" id="IPR015943">
    <property type="entry name" value="WD40/YVTN_repeat-like_dom_sf"/>
</dbReference>
<keyword evidence="2" id="KW-0119">Carbohydrate metabolism</keyword>
<dbReference type="RefSeq" id="WP_206294629.1">
    <property type="nucleotide sequence ID" value="NZ_CP063458.1"/>
</dbReference>
<dbReference type="PANTHER" id="PTHR30344:SF1">
    <property type="entry name" value="6-PHOSPHOGLUCONOLACTONASE"/>
    <property type="match status" value="1"/>
</dbReference>
<feature type="signal peptide" evidence="3">
    <location>
        <begin position="1"/>
        <end position="29"/>
    </location>
</feature>
<dbReference type="GO" id="GO:0005829">
    <property type="term" value="C:cytosol"/>
    <property type="evidence" value="ECO:0007669"/>
    <property type="project" value="TreeGrafter"/>
</dbReference>
<name>A0A7M2X116_9BACT</name>
<dbReference type="KEGG" id="hbs:IPV69_08490"/>